<keyword evidence="2 3" id="KW-0408">Iron</keyword>
<reference evidence="5" key="1">
    <citation type="submission" date="2025-05" db="UniProtKB">
        <authorList>
            <consortium name="RefSeq"/>
        </authorList>
    </citation>
    <scope>NUCLEOTIDE SEQUENCE [LARGE SCALE GENOMIC DNA]</scope>
</reference>
<dbReference type="Pfam" id="PF03171">
    <property type="entry name" value="2OG-FeII_Oxy"/>
    <property type="match status" value="1"/>
</dbReference>
<dbReference type="InterPro" id="IPR044861">
    <property type="entry name" value="IPNS-like_FE2OG_OXY"/>
</dbReference>
<keyword evidence="5" id="KW-1185">Reference proteome</keyword>
<dbReference type="SUPFAM" id="SSF51197">
    <property type="entry name" value="Clavaminate synthase-like"/>
    <property type="match status" value="1"/>
</dbReference>
<dbReference type="AlphaFoldDB" id="A0A8B8N4N5"/>
<protein>
    <submittedName>
        <fullName evidence="6">2-oxoglutarate-dependent dioxygenase AOP2-like</fullName>
    </submittedName>
</protein>
<proteinExistence type="inferred from homology"/>
<dbReference type="Proteomes" id="UP000827889">
    <property type="component" value="Chromosome 2"/>
</dbReference>
<dbReference type="PANTHER" id="PTHR47990">
    <property type="entry name" value="2-OXOGLUTARATE (2OG) AND FE(II)-DEPENDENT OXYGENASE SUPERFAMILY PROTEIN-RELATED"/>
    <property type="match status" value="1"/>
</dbReference>
<dbReference type="GO" id="GO:0016491">
    <property type="term" value="F:oxidoreductase activity"/>
    <property type="evidence" value="ECO:0007669"/>
    <property type="project" value="UniProtKB-KW"/>
</dbReference>
<evidence type="ECO:0000256" key="3">
    <source>
        <dbReference type="RuleBase" id="RU003682"/>
    </source>
</evidence>
<evidence type="ECO:0000313" key="5">
    <source>
        <dbReference type="Proteomes" id="UP000827889"/>
    </source>
</evidence>
<reference evidence="6" key="2">
    <citation type="submission" date="2025-08" db="UniProtKB">
        <authorList>
            <consortium name="RefSeq"/>
        </authorList>
    </citation>
    <scope>IDENTIFICATION</scope>
    <source>
        <tissue evidence="6">Leaf</tissue>
    </source>
</reference>
<gene>
    <name evidence="6" type="primary">LOC115730889</name>
</gene>
<dbReference type="GeneID" id="115730889"/>
<evidence type="ECO:0000259" key="4">
    <source>
        <dbReference type="PROSITE" id="PS51471"/>
    </source>
</evidence>
<dbReference type="InterPro" id="IPR050231">
    <property type="entry name" value="Iron_ascorbate_oxido_reductase"/>
</dbReference>
<evidence type="ECO:0000256" key="2">
    <source>
        <dbReference type="ARBA" id="ARBA00023004"/>
    </source>
</evidence>
<evidence type="ECO:0000313" key="6">
    <source>
        <dbReference type="RefSeq" id="XP_030517366.2"/>
    </source>
</evidence>
<dbReference type="GO" id="GO:0046872">
    <property type="term" value="F:metal ion binding"/>
    <property type="evidence" value="ECO:0007669"/>
    <property type="project" value="UniProtKB-KW"/>
</dbReference>
<dbReference type="KEGG" id="rarg:115730889"/>
<comment type="similarity">
    <text evidence="3">Belongs to the iron/ascorbate-dependent oxidoreductase family.</text>
</comment>
<dbReference type="InterPro" id="IPR027443">
    <property type="entry name" value="IPNS-like_sf"/>
</dbReference>
<dbReference type="InterPro" id="IPR005123">
    <property type="entry name" value="Oxoglu/Fe-dep_dioxygenase_dom"/>
</dbReference>
<evidence type="ECO:0000256" key="1">
    <source>
        <dbReference type="ARBA" id="ARBA00022723"/>
    </source>
</evidence>
<keyword evidence="3" id="KW-0560">Oxidoreductase</keyword>
<keyword evidence="1 3" id="KW-0479">Metal-binding</keyword>
<dbReference type="RefSeq" id="XP_030517366.2">
    <property type="nucleotide sequence ID" value="XM_030661506.2"/>
</dbReference>
<accession>A0A8B8N4N5</accession>
<name>A0A8B8N4N5_9MYRT</name>
<sequence length="315" mass="35155">MSSIPTRKLPLIDLSELDGSKPGMGPWVSLQSQVREALEEFGCFEALYEKMTPQLHDDVFQELEELLELPADVKGRFVVPDKPFEGYCAHSPLVPHEVFGMDCAHSSGSIKRLADLMWPEGNARFCETMGKYFASLLELDSLVRKLVLRSLGVGSYLDSLAESVAYRVRLTKYAAPGTDESKELGTVCHRDTSFLSILHQNHVNGLEVQTKDGRWLEVAPSSASSFIVLTGDSFYGWSNGRLRSPPHRVMMSGHEPRYSIGFFSGARGTIQCPQELVDEQHPLLFKPFDIAGLARIYQTEEGRNGASAMDTFYRI</sequence>
<dbReference type="Gene3D" id="2.60.120.330">
    <property type="entry name" value="B-lactam Antibiotic, Isopenicillin N Synthase, Chain"/>
    <property type="match status" value="1"/>
</dbReference>
<feature type="domain" description="Fe2OG dioxygenase" evidence="4">
    <location>
        <begin position="164"/>
        <end position="266"/>
    </location>
</feature>
<dbReference type="PROSITE" id="PS51471">
    <property type="entry name" value="FE2OG_OXY"/>
    <property type="match status" value="1"/>
</dbReference>
<organism evidence="5 6">
    <name type="scientific">Rhodamnia argentea</name>
    <dbReference type="NCBI Taxonomy" id="178133"/>
    <lineage>
        <taxon>Eukaryota</taxon>
        <taxon>Viridiplantae</taxon>
        <taxon>Streptophyta</taxon>
        <taxon>Embryophyta</taxon>
        <taxon>Tracheophyta</taxon>
        <taxon>Spermatophyta</taxon>
        <taxon>Magnoliopsida</taxon>
        <taxon>eudicotyledons</taxon>
        <taxon>Gunneridae</taxon>
        <taxon>Pentapetalae</taxon>
        <taxon>rosids</taxon>
        <taxon>malvids</taxon>
        <taxon>Myrtales</taxon>
        <taxon>Myrtaceae</taxon>
        <taxon>Myrtoideae</taxon>
        <taxon>Myrteae</taxon>
        <taxon>Australasian group</taxon>
        <taxon>Rhodamnia</taxon>
    </lineage>
</organism>
<dbReference type="InterPro" id="IPR026992">
    <property type="entry name" value="DIOX_N"/>
</dbReference>
<dbReference type="Pfam" id="PF14226">
    <property type="entry name" value="DIOX_N"/>
    <property type="match status" value="1"/>
</dbReference>